<evidence type="ECO:0000256" key="6">
    <source>
        <dbReference type="ARBA" id="ARBA00022917"/>
    </source>
</evidence>
<dbReference type="InterPro" id="IPR023585">
    <property type="entry name" value="Ile-tRNA-ligase_type1"/>
</dbReference>
<evidence type="ECO:0000256" key="1">
    <source>
        <dbReference type="ARBA" id="ARBA00006887"/>
    </source>
</evidence>
<evidence type="ECO:0000256" key="8">
    <source>
        <dbReference type="ARBA" id="ARBA00025217"/>
    </source>
</evidence>
<dbReference type="SUPFAM" id="SSF47323">
    <property type="entry name" value="Anticodon-binding domain of a subclass of class I aminoacyl-tRNA synthetases"/>
    <property type="match status" value="1"/>
</dbReference>
<evidence type="ECO:0000256" key="3">
    <source>
        <dbReference type="ARBA" id="ARBA00022598"/>
    </source>
</evidence>
<dbReference type="InterPro" id="IPR002301">
    <property type="entry name" value="Ile-tRNA-ligase"/>
</dbReference>
<dbReference type="GO" id="GO:0002161">
    <property type="term" value="F:aminoacyl-tRNA deacylase activity"/>
    <property type="evidence" value="ECO:0007669"/>
    <property type="project" value="InterPro"/>
</dbReference>
<dbReference type="GO" id="GO:0005524">
    <property type="term" value="F:ATP binding"/>
    <property type="evidence" value="ECO:0007669"/>
    <property type="project" value="UniProtKB-UniRule"/>
</dbReference>
<evidence type="ECO:0000259" key="12">
    <source>
        <dbReference type="Pfam" id="PF08264"/>
    </source>
</evidence>
<feature type="domain" description="Aminoacyl-tRNA synthetase class Ia" evidence="11">
    <location>
        <begin position="532"/>
        <end position="745"/>
    </location>
</feature>
<feature type="short sequence motif" description="'KMSKS' region" evidence="10">
    <location>
        <begin position="707"/>
        <end position="711"/>
    </location>
</feature>
<feature type="binding site" evidence="10">
    <location>
        <position position="666"/>
    </location>
    <ligand>
        <name>L-isoleucyl-5'-AMP</name>
        <dbReference type="ChEBI" id="CHEBI:178002"/>
    </ligand>
</feature>
<dbReference type="Gene3D" id="3.40.50.620">
    <property type="entry name" value="HUPs"/>
    <property type="match status" value="2"/>
</dbReference>
<dbReference type="PROSITE" id="PS00178">
    <property type="entry name" value="AA_TRNA_LIGASE_I"/>
    <property type="match status" value="1"/>
</dbReference>
<comment type="caution">
    <text evidence="13">The sequence shown here is derived from an EMBL/GenBank/DDBJ whole genome shotgun (WGS) entry which is preliminary data.</text>
</comment>
<dbReference type="InterPro" id="IPR009080">
    <property type="entry name" value="tRNAsynth_Ia_anticodon-bd"/>
</dbReference>
<keyword evidence="6 10" id="KW-0648">Protein biosynthesis</keyword>
<dbReference type="EMBL" id="SGIS01000015">
    <property type="protein sequence ID" value="RZF64364.1"/>
    <property type="molecule type" value="Genomic_DNA"/>
</dbReference>
<dbReference type="HAMAP" id="MF_02002">
    <property type="entry name" value="Ile_tRNA_synth_type1"/>
    <property type="match status" value="1"/>
</dbReference>
<evidence type="ECO:0000313" key="13">
    <source>
        <dbReference type="EMBL" id="RZF64364.1"/>
    </source>
</evidence>
<dbReference type="InterPro" id="IPR013155">
    <property type="entry name" value="M/V/L/I-tRNA-synth_anticd-bd"/>
</dbReference>
<dbReference type="PRINTS" id="PR00984">
    <property type="entry name" value="TRNASYNTHILE"/>
</dbReference>
<proteinExistence type="inferred from homology"/>
<dbReference type="InterPro" id="IPR009008">
    <property type="entry name" value="Val/Leu/Ile-tRNA-synth_edit"/>
</dbReference>
<comment type="subunit">
    <text evidence="10">Monomer.</text>
</comment>
<feature type="domain" description="Aminoacyl-tRNA synthetase class Ia" evidence="11">
    <location>
        <begin position="37"/>
        <end position="485"/>
    </location>
</feature>
<comment type="subcellular location">
    <subcellularLocation>
        <location evidence="10">Cytoplasm</location>
    </subcellularLocation>
</comment>
<dbReference type="InterPro" id="IPR033708">
    <property type="entry name" value="Anticodon_Ile_BEm"/>
</dbReference>
<keyword evidence="10" id="KW-0862">Zinc</keyword>
<evidence type="ECO:0000256" key="9">
    <source>
        <dbReference type="ARBA" id="ARBA00048359"/>
    </source>
</evidence>
<dbReference type="AlphaFoldDB" id="A0A4Q6Y3I2"/>
<keyword evidence="10" id="KW-0479">Metal-binding</keyword>
<dbReference type="InterPro" id="IPR050081">
    <property type="entry name" value="Ile-tRNA_ligase"/>
</dbReference>
<comment type="catalytic activity">
    <reaction evidence="9 10">
        <text>tRNA(Ile) + L-isoleucine + ATP = L-isoleucyl-tRNA(Ile) + AMP + diphosphate</text>
        <dbReference type="Rhea" id="RHEA:11060"/>
        <dbReference type="Rhea" id="RHEA-COMP:9666"/>
        <dbReference type="Rhea" id="RHEA-COMP:9695"/>
        <dbReference type="ChEBI" id="CHEBI:30616"/>
        <dbReference type="ChEBI" id="CHEBI:33019"/>
        <dbReference type="ChEBI" id="CHEBI:58045"/>
        <dbReference type="ChEBI" id="CHEBI:78442"/>
        <dbReference type="ChEBI" id="CHEBI:78528"/>
        <dbReference type="ChEBI" id="CHEBI:456215"/>
        <dbReference type="EC" id="6.1.1.5"/>
    </reaction>
</comment>
<dbReference type="InterPro" id="IPR002300">
    <property type="entry name" value="aa-tRNA-synth_Ia"/>
</dbReference>
<dbReference type="GO" id="GO:0005829">
    <property type="term" value="C:cytosol"/>
    <property type="evidence" value="ECO:0007669"/>
    <property type="project" value="TreeGrafter"/>
</dbReference>
<gene>
    <name evidence="10" type="primary">ileS</name>
    <name evidence="13" type="ORF">EWE75_11465</name>
</gene>
<feature type="binding site" evidence="10">
    <location>
        <position position="996"/>
    </location>
    <ligand>
        <name>Zn(2+)</name>
        <dbReference type="ChEBI" id="CHEBI:29105"/>
    </ligand>
</feature>
<keyword evidence="14" id="KW-1185">Reference proteome</keyword>
<keyword evidence="4 10" id="KW-0547">Nucleotide-binding</keyword>
<dbReference type="Pfam" id="PF00133">
    <property type="entry name" value="tRNA-synt_1"/>
    <property type="match status" value="2"/>
</dbReference>
<reference evidence="13 14" key="1">
    <citation type="submission" date="2019-02" db="EMBL/GenBank/DDBJ databases">
        <authorList>
            <person name="Li Y."/>
        </authorList>
    </citation>
    <scope>NUCLEOTIDE SEQUENCE [LARGE SCALE GENOMIC DNA]</scope>
    <source>
        <strain evidence="13 14">3-7</strain>
    </source>
</reference>
<keyword evidence="7 10" id="KW-0030">Aminoacyl-tRNA synthetase</keyword>
<feature type="binding site" evidence="10">
    <location>
        <position position="710"/>
    </location>
    <ligand>
        <name>ATP</name>
        <dbReference type="ChEBI" id="CHEBI:30616"/>
    </ligand>
</feature>
<comment type="domain">
    <text evidence="10">IleRS has two distinct active sites: one for aminoacylation and one for editing. The misactivated valine is translocated from the active site to the editing site, which sterically excludes the correctly activated isoleucine. The single editing site contains two valyl binding pockets, one specific for each substrate (Val-AMP or Val-tRNA(Ile)).</text>
</comment>
<dbReference type="SUPFAM" id="SSF50677">
    <property type="entry name" value="ValRS/IleRS/LeuRS editing domain"/>
    <property type="match status" value="1"/>
</dbReference>
<organism evidence="13 14">
    <name type="scientific">Sphingomonas populi</name>
    <dbReference type="NCBI Taxonomy" id="2484750"/>
    <lineage>
        <taxon>Bacteria</taxon>
        <taxon>Pseudomonadati</taxon>
        <taxon>Pseudomonadota</taxon>
        <taxon>Alphaproteobacteria</taxon>
        <taxon>Sphingomonadales</taxon>
        <taxon>Sphingomonadaceae</taxon>
        <taxon>Sphingomonas</taxon>
    </lineage>
</organism>
<dbReference type="NCBIfam" id="TIGR00392">
    <property type="entry name" value="ileS"/>
    <property type="match status" value="1"/>
</dbReference>
<dbReference type="SUPFAM" id="SSF52374">
    <property type="entry name" value="Nucleotidylyl transferase"/>
    <property type="match status" value="1"/>
</dbReference>
<dbReference type="Gene3D" id="1.10.730.20">
    <property type="match status" value="1"/>
</dbReference>
<sequence length="1004" mass="111854">MTDTILSDTPRDWRETVFLPKTDFPMKAGLAAKEPAILARWEELGLYDRLREQRAGRERFILHDGPPYANGDIHMGHAMNKVLKDIIVRSQSLMGKDAPYVPGWDCHGLPIEWKVEEAYRAKKLDKDQVPVAQFRAECRAYAEKWVAVQRAQFERLGVMGDWTDPYLTMKYEAEAAIVGELLKFAESGQLYRGAKPVMWSPVEKTALAEAEVEYEDVVSTQIDVAFEITEAPNAPELVGAHAVIWTTTPWTIPVNQALAYGPEIIYRLIQYGPKKVLIADELWDTFLQRVGDLPSLQEEYEEQEQADWERRQGITRQPPAPSAEFLSLLEMDMSSVETPPTFTGVQLAGAIARHPMHHLGGFFAKPRPFLAGDFVTTDAGTGLVHMAPDHGEDDFLLCKANGIDPVFAVDGAGMYRADWLWLGGQGSVINKKFVSADGPICTDLRSAGALLAASDDFAHSYPHSWRSKAKVIFRATPQWFIPMDRSETESPSRVREGLGEGVSANAVSSGDRPSPDLAALGHPLPQAGEGNMATLREIALDAIEHTRWVPERAKNRINAMVSQRPDWVISRQRAWGVPIALYVNRATGDYLRDPAVNARIRDAFTAGGADAWFSADHQALLGAEYNAADYEVVTDILDVWFDSGSTHAFVIEARYGEGTRANLYLEGSDQHRGWFQSSLLESCGTRGRAPYDAVLTHGFALDGNGRKMSKSLGNVVDPLKVIGESGADILRMWVASVDYFEDVRIGKEVLNTTSDAYRKLRNTFRYLLGALDGFDDAEKLSPAEMPELERYVLHLLGTLDVELKAAAEAYEFNRYLRLLTDFAQEDLSAFYFDIRKDSLYCDAPSDLKRRAARTVFDILFHALVRYAAPILCFTAEEVWQARYPSEDGSVHFLEWPELPAVPGDDGVSTLWAEVRALRAQVTEAIEPLRREKVVRSSLEAEVTVPSLPVDAAELAEAFIVAKVSKGEGVSVTRTDYHKCGRCWRLLPEVTQDLALCDRCESVVA</sequence>
<evidence type="ECO:0000313" key="14">
    <source>
        <dbReference type="Proteomes" id="UP000292085"/>
    </source>
</evidence>
<feature type="short sequence motif" description="'HIGH' region" evidence="10">
    <location>
        <begin position="67"/>
        <end position="77"/>
    </location>
</feature>
<keyword evidence="5 10" id="KW-0067">ATP-binding</keyword>
<dbReference type="GO" id="GO:0008270">
    <property type="term" value="F:zinc ion binding"/>
    <property type="evidence" value="ECO:0007669"/>
    <property type="project" value="UniProtKB-UniRule"/>
</dbReference>
<dbReference type="GO" id="GO:0004822">
    <property type="term" value="F:isoleucine-tRNA ligase activity"/>
    <property type="evidence" value="ECO:0007669"/>
    <property type="project" value="UniProtKB-UniRule"/>
</dbReference>
<dbReference type="FunFam" id="3.40.50.620:FF:000042">
    <property type="entry name" value="Isoleucine--tRNA ligase"/>
    <property type="match status" value="1"/>
</dbReference>
<evidence type="ECO:0000256" key="10">
    <source>
        <dbReference type="HAMAP-Rule" id="MF_02002"/>
    </source>
</evidence>
<dbReference type="Gene3D" id="3.90.740.10">
    <property type="entry name" value="Valyl/Leucyl/Isoleucyl-tRNA synthetase, editing domain"/>
    <property type="match status" value="1"/>
</dbReference>
<dbReference type="GO" id="GO:0000049">
    <property type="term" value="F:tRNA binding"/>
    <property type="evidence" value="ECO:0007669"/>
    <property type="project" value="InterPro"/>
</dbReference>
<feature type="binding site" evidence="10">
    <location>
        <position position="979"/>
    </location>
    <ligand>
        <name>Zn(2+)</name>
        <dbReference type="ChEBI" id="CHEBI:29105"/>
    </ligand>
</feature>
<dbReference type="Proteomes" id="UP000292085">
    <property type="component" value="Unassembled WGS sequence"/>
</dbReference>
<dbReference type="GO" id="GO:0006428">
    <property type="term" value="P:isoleucyl-tRNA aminoacylation"/>
    <property type="evidence" value="ECO:0007669"/>
    <property type="project" value="UniProtKB-UniRule"/>
</dbReference>
<keyword evidence="2 10" id="KW-0963">Cytoplasm</keyword>
<dbReference type="Pfam" id="PF08264">
    <property type="entry name" value="Anticodon_1"/>
    <property type="match status" value="1"/>
</dbReference>
<evidence type="ECO:0000256" key="2">
    <source>
        <dbReference type="ARBA" id="ARBA00022490"/>
    </source>
</evidence>
<dbReference type="OrthoDB" id="9810365at2"/>
<comment type="function">
    <text evidence="8 10">Catalyzes the attachment of isoleucine to tRNA(Ile). As IleRS can inadvertently accommodate and process structurally similar amino acids such as valine, to avoid such errors it has two additional distinct tRNA(Ile)-dependent editing activities. One activity is designated as 'pretransfer' editing and involves the hydrolysis of activated Val-AMP. The other activity is designated 'posttransfer' editing and involves deacylation of mischarged Val-tRNA(Ile).</text>
</comment>
<feature type="binding site" evidence="10">
    <location>
        <position position="999"/>
    </location>
    <ligand>
        <name>Zn(2+)</name>
        <dbReference type="ChEBI" id="CHEBI:29105"/>
    </ligand>
</feature>
<name>A0A4Q6Y3I2_9SPHN</name>
<comment type="cofactor">
    <cofactor evidence="10">
        <name>Zn(2+)</name>
        <dbReference type="ChEBI" id="CHEBI:29105"/>
    </cofactor>
    <text evidence="10">Binds 1 zinc ion per subunit.</text>
</comment>
<accession>A0A4Q6Y3I2</accession>
<dbReference type="InterPro" id="IPR014729">
    <property type="entry name" value="Rossmann-like_a/b/a_fold"/>
</dbReference>
<dbReference type="CDD" id="cd07960">
    <property type="entry name" value="Anticodon_Ia_Ile_BEm"/>
    <property type="match status" value="1"/>
</dbReference>
<dbReference type="RefSeq" id="WP_130157520.1">
    <property type="nucleotide sequence ID" value="NZ_SGIS01000015.1"/>
</dbReference>
<dbReference type="PANTHER" id="PTHR42765:SF1">
    <property type="entry name" value="ISOLEUCINE--TRNA LIGASE, MITOCHONDRIAL"/>
    <property type="match status" value="1"/>
</dbReference>
<protein>
    <recommendedName>
        <fullName evidence="10">Isoleucine--tRNA ligase</fullName>
        <ecNumber evidence="10">6.1.1.5</ecNumber>
    </recommendedName>
    <alternativeName>
        <fullName evidence="10">Isoleucyl-tRNA synthetase</fullName>
        <shortName evidence="10">IleRS</shortName>
    </alternativeName>
</protein>
<evidence type="ECO:0000256" key="4">
    <source>
        <dbReference type="ARBA" id="ARBA00022741"/>
    </source>
</evidence>
<evidence type="ECO:0000256" key="7">
    <source>
        <dbReference type="ARBA" id="ARBA00023146"/>
    </source>
</evidence>
<keyword evidence="3 10" id="KW-0436">Ligase</keyword>
<dbReference type="EC" id="6.1.1.5" evidence="10"/>
<feature type="domain" description="Methionyl/Valyl/Leucyl/Isoleucyl-tRNA synthetase anticodon-binding" evidence="12">
    <location>
        <begin position="789"/>
        <end position="943"/>
    </location>
</feature>
<evidence type="ECO:0000259" key="11">
    <source>
        <dbReference type="Pfam" id="PF00133"/>
    </source>
</evidence>
<dbReference type="InterPro" id="IPR001412">
    <property type="entry name" value="aa-tRNA-synth_I_CS"/>
</dbReference>
<dbReference type="PANTHER" id="PTHR42765">
    <property type="entry name" value="SOLEUCYL-TRNA SYNTHETASE"/>
    <property type="match status" value="1"/>
</dbReference>
<evidence type="ECO:0000256" key="5">
    <source>
        <dbReference type="ARBA" id="ARBA00022840"/>
    </source>
</evidence>
<feature type="binding site" evidence="10">
    <location>
        <position position="982"/>
    </location>
    <ligand>
        <name>Zn(2+)</name>
        <dbReference type="ChEBI" id="CHEBI:29105"/>
    </ligand>
</feature>
<comment type="similarity">
    <text evidence="1 10">Belongs to the class-I aminoacyl-tRNA synthetase family. IleS type 1 subfamily.</text>
</comment>